<feature type="transmembrane region" description="Helical" evidence="1">
    <location>
        <begin position="47"/>
        <end position="66"/>
    </location>
</feature>
<dbReference type="Pfam" id="PF13239">
    <property type="entry name" value="2TM"/>
    <property type="match status" value="1"/>
</dbReference>
<keyword evidence="1" id="KW-1133">Transmembrane helix</keyword>
<dbReference type="InterPro" id="IPR025698">
    <property type="entry name" value="2TM_dom"/>
</dbReference>
<feature type="transmembrane region" description="Helical" evidence="1">
    <location>
        <begin position="86"/>
        <end position="110"/>
    </location>
</feature>
<dbReference type="Proteomes" id="UP000175968">
    <property type="component" value="Chromosome"/>
</dbReference>
<feature type="domain" description="2TM" evidence="2">
    <location>
        <begin position="37"/>
        <end position="124"/>
    </location>
</feature>
<name>A0AAC9I756_9FLAO</name>
<sequence length="132" mass="15672">MGRFRRQFRDELAREHEKHYGKDFVKEFSSEERFIAAYKKVKKIKGFYTHLKIYIIVNVIIIATSLNREIFSEGIQSSGLLEWHTYSTALFWGIGLVAHGLSVFGSDIIFSEDWEQKKIKEFMEKDKSQKWE</sequence>
<dbReference type="KEGG" id="fgl:EM308_16420"/>
<dbReference type="EMBL" id="CP017479">
    <property type="protein sequence ID" value="AOW10942.1"/>
    <property type="molecule type" value="Genomic_DNA"/>
</dbReference>
<reference evidence="3 4" key="1">
    <citation type="submission" date="2016-10" db="EMBL/GenBank/DDBJ databases">
        <title>Flavobacterium gilvum sp. nov., isolated from stream water.</title>
        <authorList>
            <person name="Shin S.-K."/>
            <person name="Cho Y.-J."/>
            <person name="Yi H."/>
        </authorList>
    </citation>
    <scope>NUCLEOTIDE SEQUENCE [LARGE SCALE GENOMIC DNA]</scope>
    <source>
        <strain evidence="3 4">EM1308</strain>
    </source>
</reference>
<gene>
    <name evidence="3" type="ORF">EM308_16420</name>
</gene>
<evidence type="ECO:0000313" key="3">
    <source>
        <dbReference type="EMBL" id="AOW10942.1"/>
    </source>
</evidence>
<accession>A0AAC9I756</accession>
<evidence type="ECO:0000256" key="1">
    <source>
        <dbReference type="SAM" id="Phobius"/>
    </source>
</evidence>
<protein>
    <recommendedName>
        <fullName evidence="2">2TM domain-containing protein</fullName>
    </recommendedName>
</protein>
<proteinExistence type="predicted"/>
<keyword evidence="4" id="KW-1185">Reference proteome</keyword>
<organism evidence="3 4">
    <name type="scientific">Flavobacterium gilvum</name>
    <dbReference type="NCBI Taxonomy" id="1492737"/>
    <lineage>
        <taxon>Bacteria</taxon>
        <taxon>Pseudomonadati</taxon>
        <taxon>Bacteroidota</taxon>
        <taxon>Flavobacteriia</taxon>
        <taxon>Flavobacteriales</taxon>
        <taxon>Flavobacteriaceae</taxon>
        <taxon>Flavobacterium</taxon>
    </lineage>
</organism>
<dbReference type="AlphaFoldDB" id="A0AAC9I756"/>
<dbReference type="RefSeq" id="WP_035633882.1">
    <property type="nucleotide sequence ID" value="NZ_CP017479.1"/>
</dbReference>
<keyword evidence="1" id="KW-0472">Membrane</keyword>
<evidence type="ECO:0000259" key="2">
    <source>
        <dbReference type="Pfam" id="PF13239"/>
    </source>
</evidence>
<evidence type="ECO:0000313" key="4">
    <source>
        <dbReference type="Proteomes" id="UP000175968"/>
    </source>
</evidence>
<keyword evidence="1" id="KW-0812">Transmembrane</keyword>